<dbReference type="InterPro" id="IPR003488">
    <property type="entry name" value="DprA"/>
</dbReference>
<accession>A0A5C5YC43</accession>
<dbReference type="Proteomes" id="UP000317238">
    <property type="component" value="Unassembled WGS sequence"/>
</dbReference>
<evidence type="ECO:0000313" key="5">
    <source>
        <dbReference type="Proteomes" id="UP000317238"/>
    </source>
</evidence>
<feature type="domain" description="DprA winged helix" evidence="3">
    <location>
        <begin position="323"/>
        <end position="375"/>
    </location>
</feature>
<dbReference type="PANTHER" id="PTHR43022:SF1">
    <property type="entry name" value="PROTEIN SMF"/>
    <property type="match status" value="1"/>
</dbReference>
<feature type="domain" description="Smf/DprA SLOG" evidence="2">
    <location>
        <begin position="98"/>
        <end position="303"/>
    </location>
</feature>
<sequence>MDESIVDTDQSPAAPASASLRDLLQLVLLPGLGPRTLARLLERFGTATKVLTADGEALACVPNVGRKLVHTIRTAGDHVCADQVLRWCDDQGVRLVRDTDADYPMGLKDLDDAPPLLFLRGDWVDQDQLSVAMVGTRHATTYGLKQAERLAFGLAKAGITVVSGLARGIDTAAHRGCLDGGGRTLAVLGGGLGEIYPAENKPLADRCSQSGAVISEQPPYAKPRSGHFPQRNRLIAAMSLATLVIEAPDRSGSLITARQAYELNRDVLALPGPVTSRTSRGCNQLIRDGAVLVQTVDDVLEAIGPMSNPVTTDEQTTIRSGAELQLNDIERSVLQAIAPESTSIDTVIAQSGLPAHRVISTISVLEMRRLIRRLSSQYVARI</sequence>
<dbReference type="Gene3D" id="3.40.50.450">
    <property type="match status" value="1"/>
</dbReference>
<comment type="similarity">
    <text evidence="1">Belongs to the DprA/Smf family.</text>
</comment>
<proteinExistence type="inferred from homology"/>
<evidence type="ECO:0000259" key="2">
    <source>
        <dbReference type="Pfam" id="PF02481"/>
    </source>
</evidence>
<dbReference type="InterPro" id="IPR041614">
    <property type="entry name" value="DprA_WH"/>
</dbReference>
<dbReference type="Pfam" id="PF02481">
    <property type="entry name" value="DNA_processg_A"/>
    <property type="match status" value="1"/>
</dbReference>
<gene>
    <name evidence="4" type="ORF">Pan14r_46730</name>
</gene>
<keyword evidence="5" id="KW-1185">Reference proteome</keyword>
<dbReference type="NCBIfam" id="TIGR00732">
    <property type="entry name" value="dprA"/>
    <property type="match status" value="1"/>
</dbReference>
<dbReference type="PANTHER" id="PTHR43022">
    <property type="entry name" value="PROTEIN SMF"/>
    <property type="match status" value="1"/>
</dbReference>
<dbReference type="AlphaFoldDB" id="A0A5C5YC43"/>
<evidence type="ECO:0000256" key="1">
    <source>
        <dbReference type="ARBA" id="ARBA00006525"/>
    </source>
</evidence>
<dbReference type="Pfam" id="PF17782">
    <property type="entry name" value="WHD_DprA"/>
    <property type="match status" value="1"/>
</dbReference>
<name>A0A5C5YC43_9PLAN</name>
<organism evidence="4 5">
    <name type="scientific">Crateriforma conspicua</name>
    <dbReference type="NCBI Taxonomy" id="2527996"/>
    <lineage>
        <taxon>Bacteria</taxon>
        <taxon>Pseudomonadati</taxon>
        <taxon>Planctomycetota</taxon>
        <taxon>Planctomycetia</taxon>
        <taxon>Planctomycetales</taxon>
        <taxon>Planctomycetaceae</taxon>
        <taxon>Crateriforma</taxon>
    </lineage>
</organism>
<dbReference type="EMBL" id="SJPL01000001">
    <property type="protein sequence ID" value="TWT72353.1"/>
    <property type="molecule type" value="Genomic_DNA"/>
</dbReference>
<dbReference type="Gene3D" id="1.10.10.10">
    <property type="entry name" value="Winged helix-like DNA-binding domain superfamily/Winged helix DNA-binding domain"/>
    <property type="match status" value="1"/>
</dbReference>
<dbReference type="RefSeq" id="WP_145293334.1">
    <property type="nucleotide sequence ID" value="NZ_CP036319.1"/>
</dbReference>
<dbReference type="InterPro" id="IPR057666">
    <property type="entry name" value="DrpA_SLOG"/>
</dbReference>
<dbReference type="OrthoDB" id="9785707at2"/>
<dbReference type="InterPro" id="IPR036388">
    <property type="entry name" value="WH-like_DNA-bd_sf"/>
</dbReference>
<comment type="caution">
    <text evidence="4">The sequence shown here is derived from an EMBL/GenBank/DDBJ whole genome shotgun (WGS) entry which is preliminary data.</text>
</comment>
<evidence type="ECO:0000259" key="3">
    <source>
        <dbReference type="Pfam" id="PF17782"/>
    </source>
</evidence>
<dbReference type="GO" id="GO:0009294">
    <property type="term" value="P:DNA-mediated transformation"/>
    <property type="evidence" value="ECO:0007669"/>
    <property type="project" value="InterPro"/>
</dbReference>
<dbReference type="InterPro" id="IPR010994">
    <property type="entry name" value="RuvA_2-like"/>
</dbReference>
<dbReference type="SUPFAM" id="SSF102405">
    <property type="entry name" value="MCP/YpsA-like"/>
    <property type="match status" value="1"/>
</dbReference>
<reference evidence="4 5" key="1">
    <citation type="submission" date="2019-02" db="EMBL/GenBank/DDBJ databases">
        <title>Deep-cultivation of Planctomycetes and their phenomic and genomic characterization uncovers novel biology.</title>
        <authorList>
            <person name="Wiegand S."/>
            <person name="Jogler M."/>
            <person name="Boedeker C."/>
            <person name="Pinto D."/>
            <person name="Vollmers J."/>
            <person name="Rivas-Marin E."/>
            <person name="Kohn T."/>
            <person name="Peeters S.H."/>
            <person name="Heuer A."/>
            <person name="Rast P."/>
            <person name="Oberbeckmann S."/>
            <person name="Bunk B."/>
            <person name="Jeske O."/>
            <person name="Meyerdierks A."/>
            <person name="Storesund J.E."/>
            <person name="Kallscheuer N."/>
            <person name="Luecker S."/>
            <person name="Lage O.M."/>
            <person name="Pohl T."/>
            <person name="Merkel B.J."/>
            <person name="Hornburger P."/>
            <person name="Mueller R.-W."/>
            <person name="Bruemmer F."/>
            <person name="Labrenz M."/>
            <person name="Spormann A.M."/>
            <person name="Op Den Camp H."/>
            <person name="Overmann J."/>
            <person name="Amann R."/>
            <person name="Jetten M.S.M."/>
            <person name="Mascher T."/>
            <person name="Medema M.H."/>
            <person name="Devos D.P."/>
            <person name="Kaster A.-K."/>
            <person name="Ovreas L."/>
            <person name="Rohde M."/>
            <person name="Galperin M.Y."/>
            <person name="Jogler C."/>
        </authorList>
    </citation>
    <scope>NUCLEOTIDE SEQUENCE [LARGE SCALE GENOMIC DNA]</scope>
    <source>
        <strain evidence="4 5">Pan14r</strain>
    </source>
</reference>
<dbReference type="SUPFAM" id="SSF47781">
    <property type="entry name" value="RuvA domain 2-like"/>
    <property type="match status" value="1"/>
</dbReference>
<protein>
    <submittedName>
        <fullName evidence="4">Uncharacterized protein</fullName>
    </submittedName>
</protein>
<evidence type="ECO:0000313" key="4">
    <source>
        <dbReference type="EMBL" id="TWT72353.1"/>
    </source>
</evidence>
<dbReference type="Pfam" id="PF14520">
    <property type="entry name" value="HHH_5"/>
    <property type="match status" value="1"/>
</dbReference>